<evidence type="ECO:0000313" key="4">
    <source>
        <dbReference type="Proteomes" id="UP000824249"/>
    </source>
</evidence>
<organism evidence="3 4">
    <name type="scientific">Candidatus Borkfalkia faecigallinarum</name>
    <dbReference type="NCBI Taxonomy" id="2838509"/>
    <lineage>
        <taxon>Bacteria</taxon>
        <taxon>Bacillati</taxon>
        <taxon>Bacillota</taxon>
        <taxon>Clostridia</taxon>
        <taxon>Christensenellales</taxon>
        <taxon>Christensenellaceae</taxon>
        <taxon>Candidatus Borkfalkia</taxon>
    </lineage>
</organism>
<protein>
    <recommendedName>
        <fullName evidence="5">ATP-polyphosphate phosphotransferase</fullName>
    </recommendedName>
</protein>
<dbReference type="InterPro" id="IPR003414">
    <property type="entry name" value="PP_kinase"/>
</dbReference>
<evidence type="ECO:0000259" key="2">
    <source>
        <dbReference type="Pfam" id="PF17941"/>
    </source>
</evidence>
<dbReference type="Pfam" id="PF13090">
    <property type="entry name" value="PP_kinase_C"/>
    <property type="match status" value="1"/>
</dbReference>
<dbReference type="EMBL" id="DXFD01000062">
    <property type="protein sequence ID" value="HIX46889.1"/>
    <property type="molecule type" value="Genomic_DNA"/>
</dbReference>
<evidence type="ECO:0008006" key="5">
    <source>
        <dbReference type="Google" id="ProtNLM"/>
    </source>
</evidence>
<dbReference type="GO" id="GO:0009358">
    <property type="term" value="C:polyphosphate kinase complex"/>
    <property type="evidence" value="ECO:0007669"/>
    <property type="project" value="InterPro"/>
</dbReference>
<name>A0A9D1VTW8_9FIRM</name>
<dbReference type="SUPFAM" id="SSF56024">
    <property type="entry name" value="Phospholipase D/nuclease"/>
    <property type="match status" value="2"/>
</dbReference>
<dbReference type="CDD" id="cd09169">
    <property type="entry name" value="PLDc_PPK1_C2_unchar"/>
    <property type="match status" value="1"/>
</dbReference>
<feature type="domain" description="Polyphosphate kinase C-terminal" evidence="1">
    <location>
        <begin position="92"/>
        <end position="254"/>
    </location>
</feature>
<feature type="domain" description="Polyphosphate kinase C-terminal" evidence="2">
    <location>
        <begin position="2"/>
        <end position="81"/>
    </location>
</feature>
<proteinExistence type="predicted"/>
<dbReference type="Pfam" id="PF17941">
    <property type="entry name" value="PP_kinase_C_1"/>
    <property type="match status" value="1"/>
</dbReference>
<gene>
    <name evidence="3" type="ORF">H9737_04265</name>
</gene>
<dbReference type="GO" id="GO:0006799">
    <property type="term" value="P:polyphosphate biosynthetic process"/>
    <property type="evidence" value="ECO:0007669"/>
    <property type="project" value="InterPro"/>
</dbReference>
<reference evidence="3" key="2">
    <citation type="submission" date="2021-04" db="EMBL/GenBank/DDBJ databases">
        <authorList>
            <person name="Gilroy R."/>
        </authorList>
    </citation>
    <scope>NUCLEOTIDE SEQUENCE</scope>
    <source>
        <strain evidence="3">26628</strain>
    </source>
</reference>
<dbReference type="GO" id="GO:0008976">
    <property type="term" value="F:polyphosphate kinase activity"/>
    <property type="evidence" value="ECO:0007669"/>
    <property type="project" value="InterPro"/>
</dbReference>
<accession>A0A9D1VTW8</accession>
<sequence length="268" mass="29978">MHFASKLQEAGCTIIYGMENYKVHSKIISIVLKEGEEIRYITHLGTGNYNESTSKQYTDLNYITADTEIGEDAVAFFRNIAICNTDFHYKKLLVAPETLKPGIVALIDREIEKAKKGGEGQILAKMNSLTDKPIIDKLVEASCAGVQIRLIVRGICCLLPGVPGKTENIRVISVVGRFLEHSRVYCFGGEEDRILYISSADLMTRNTDKRVEIAAPVLDKEIERKIYDFLQTMLADNVKARKLCPDGKYRPVETLGPALDAQESFIKN</sequence>
<dbReference type="AlphaFoldDB" id="A0A9D1VTW8"/>
<evidence type="ECO:0000313" key="3">
    <source>
        <dbReference type="EMBL" id="HIX46889.1"/>
    </source>
</evidence>
<dbReference type="InterPro" id="IPR041108">
    <property type="entry name" value="PP_kinase_C_1"/>
</dbReference>
<evidence type="ECO:0000259" key="1">
    <source>
        <dbReference type="Pfam" id="PF13090"/>
    </source>
</evidence>
<dbReference type="PANTHER" id="PTHR30218:SF0">
    <property type="entry name" value="POLYPHOSPHATE KINASE"/>
    <property type="match status" value="1"/>
</dbReference>
<reference evidence="3" key="1">
    <citation type="journal article" date="2021" name="PeerJ">
        <title>Extensive microbial diversity within the chicken gut microbiome revealed by metagenomics and culture.</title>
        <authorList>
            <person name="Gilroy R."/>
            <person name="Ravi A."/>
            <person name="Getino M."/>
            <person name="Pursley I."/>
            <person name="Horton D.L."/>
            <person name="Alikhan N.F."/>
            <person name="Baker D."/>
            <person name="Gharbi K."/>
            <person name="Hall N."/>
            <person name="Watson M."/>
            <person name="Adriaenssens E.M."/>
            <person name="Foster-Nyarko E."/>
            <person name="Jarju S."/>
            <person name="Secka A."/>
            <person name="Antonio M."/>
            <person name="Oren A."/>
            <person name="Chaudhuri R.R."/>
            <person name="La Ragione R."/>
            <person name="Hildebrand F."/>
            <person name="Pallen M.J."/>
        </authorList>
    </citation>
    <scope>NUCLEOTIDE SEQUENCE</scope>
    <source>
        <strain evidence="3">26628</strain>
    </source>
</reference>
<dbReference type="InterPro" id="IPR025200">
    <property type="entry name" value="PPK_C_dom2"/>
</dbReference>
<dbReference type="PANTHER" id="PTHR30218">
    <property type="entry name" value="POLYPHOSPHATE KINASE"/>
    <property type="match status" value="1"/>
</dbReference>
<dbReference type="Gene3D" id="3.30.870.10">
    <property type="entry name" value="Endonuclease Chain A"/>
    <property type="match status" value="2"/>
</dbReference>
<comment type="caution">
    <text evidence="3">The sequence shown here is derived from an EMBL/GenBank/DDBJ whole genome shotgun (WGS) entry which is preliminary data.</text>
</comment>
<dbReference type="Proteomes" id="UP000824249">
    <property type="component" value="Unassembled WGS sequence"/>
</dbReference>